<dbReference type="PROSITE" id="PS00028">
    <property type="entry name" value="ZINC_FINGER_C2H2_1"/>
    <property type="match status" value="1"/>
</dbReference>
<reference evidence="7 8" key="1">
    <citation type="journal article" date="2021" name="Environ. Microbiol.">
        <title>Gene family expansions and transcriptome signatures uncover fungal adaptations to wood decay.</title>
        <authorList>
            <person name="Hage H."/>
            <person name="Miyauchi S."/>
            <person name="Viragh M."/>
            <person name="Drula E."/>
            <person name="Min B."/>
            <person name="Chaduli D."/>
            <person name="Navarro D."/>
            <person name="Favel A."/>
            <person name="Norest M."/>
            <person name="Lesage-Meessen L."/>
            <person name="Balint B."/>
            <person name="Merenyi Z."/>
            <person name="de Eugenio L."/>
            <person name="Morin E."/>
            <person name="Martinez A.T."/>
            <person name="Baldrian P."/>
            <person name="Stursova M."/>
            <person name="Martinez M.J."/>
            <person name="Novotny C."/>
            <person name="Magnuson J.K."/>
            <person name="Spatafora J.W."/>
            <person name="Maurice S."/>
            <person name="Pangilinan J."/>
            <person name="Andreopoulos W."/>
            <person name="LaButti K."/>
            <person name="Hundley H."/>
            <person name="Na H."/>
            <person name="Kuo A."/>
            <person name="Barry K."/>
            <person name="Lipzen A."/>
            <person name="Henrissat B."/>
            <person name="Riley R."/>
            <person name="Ahrendt S."/>
            <person name="Nagy L.G."/>
            <person name="Grigoriev I.V."/>
            <person name="Martin F."/>
            <person name="Rosso M.N."/>
        </authorList>
    </citation>
    <scope>NUCLEOTIDE SEQUENCE [LARGE SCALE GENOMIC DNA]</scope>
    <source>
        <strain evidence="7 8">CIRM-BRFM 1785</strain>
    </source>
</reference>
<protein>
    <recommendedName>
        <fullName evidence="6">C2H2-type domain-containing protein</fullName>
    </recommendedName>
</protein>
<feature type="region of interest" description="Disordered" evidence="5">
    <location>
        <begin position="674"/>
        <end position="698"/>
    </location>
</feature>
<dbReference type="PROSITE" id="PS50157">
    <property type="entry name" value="ZINC_FINGER_C2H2_2"/>
    <property type="match status" value="1"/>
</dbReference>
<keyword evidence="3" id="KW-0862">Zinc</keyword>
<evidence type="ECO:0000259" key="6">
    <source>
        <dbReference type="PROSITE" id="PS50157"/>
    </source>
</evidence>
<dbReference type="SUPFAM" id="SSF57667">
    <property type="entry name" value="beta-beta-alpha zinc fingers"/>
    <property type="match status" value="1"/>
</dbReference>
<evidence type="ECO:0000256" key="1">
    <source>
        <dbReference type="ARBA" id="ARBA00022723"/>
    </source>
</evidence>
<keyword evidence="1" id="KW-0479">Metal-binding</keyword>
<feature type="domain" description="C2H2-type" evidence="6">
    <location>
        <begin position="618"/>
        <end position="645"/>
    </location>
</feature>
<sequence>MKRSYDYSFATDGRDYTYATTTHSFTLRHPYARATQAAPSYTYSVQACSTNIASGSSSGTGLPFVDFRRPLLSATSGSHDDFQSNAATPNAAVPQEADGYFAFRPEPGSTGLGIQCDGLAAQHARPTVKHEEFTLDSLGQLCSPLPGGLLEMLTEPYAAPTGGNEFGPSCTQTAKDVLLTREDAQDDVITLEDSLGFFPGSATPSLLYPSSPALGTGAFWGDVPLFYSSGSESSVEDTLVNTSLFYPSSAEVSATSSPVKAALFLSSSSLASVQDSHAASSGCVRDPLRALLDFDSPLLGLGQDVFVKQQEAVVGLYADVNLRRIPTAHDAPEVYINPAELTSGHGLAVKTEEEQDVAELSGRPDVVAPEQDKLPTTDSGAITGFTDEAVQAIVGVITGANHGEYKPPSSSLPEPREALACLFPPPGIPPPIIPQPTNFPFAPSTLAPPVTAPPPKPALPQESIQPAQYGFASLNYAPYAFFPSSLTALQQPQVHRTPLLDCQPPAPVPVQQTQAHASPILFDTHNAGACVTHPQSPICNAHMGVELEELRQRAEKYRQHNFGVDIDKVWLQAFAGRLSEDGVLIDEWRCYVKGCSQRNKRRDHILVHVGSHVEHRPFCCGRCGMRFLRKNECKRHEASHDGTKPFECSICAPVQHRSFARQDLLKRHMRVTHGVTGGSERRKRMKMDVDDGDGEYHP</sequence>
<proteinExistence type="predicted"/>
<keyword evidence="8" id="KW-1185">Reference proteome</keyword>
<dbReference type="InterPro" id="IPR013087">
    <property type="entry name" value="Znf_C2H2_type"/>
</dbReference>
<accession>A0ABQ8KYT0</accession>
<evidence type="ECO:0000256" key="3">
    <source>
        <dbReference type="ARBA" id="ARBA00022833"/>
    </source>
</evidence>
<keyword evidence="2 4" id="KW-0863">Zinc-finger</keyword>
<organism evidence="7 8">
    <name type="scientific">Rhodofomes roseus</name>
    <dbReference type="NCBI Taxonomy" id="34475"/>
    <lineage>
        <taxon>Eukaryota</taxon>
        <taxon>Fungi</taxon>
        <taxon>Dikarya</taxon>
        <taxon>Basidiomycota</taxon>
        <taxon>Agaricomycotina</taxon>
        <taxon>Agaricomycetes</taxon>
        <taxon>Polyporales</taxon>
        <taxon>Rhodofomes</taxon>
    </lineage>
</organism>
<evidence type="ECO:0000256" key="4">
    <source>
        <dbReference type="PROSITE-ProRule" id="PRU00042"/>
    </source>
</evidence>
<dbReference type="SMART" id="SM00355">
    <property type="entry name" value="ZnF_C2H2"/>
    <property type="match status" value="3"/>
</dbReference>
<evidence type="ECO:0000313" key="8">
    <source>
        <dbReference type="Proteomes" id="UP000814176"/>
    </source>
</evidence>
<gene>
    <name evidence="7" type="ORF">C8Q71DRAFT_731726</name>
</gene>
<dbReference type="PANTHER" id="PTHR23235">
    <property type="entry name" value="KRUEPPEL-LIKE TRANSCRIPTION FACTOR"/>
    <property type="match status" value="1"/>
</dbReference>
<evidence type="ECO:0000256" key="2">
    <source>
        <dbReference type="ARBA" id="ARBA00022771"/>
    </source>
</evidence>
<dbReference type="Gene3D" id="3.30.160.60">
    <property type="entry name" value="Classic Zinc Finger"/>
    <property type="match status" value="1"/>
</dbReference>
<dbReference type="Proteomes" id="UP000814176">
    <property type="component" value="Unassembled WGS sequence"/>
</dbReference>
<dbReference type="RefSeq" id="XP_047785008.1">
    <property type="nucleotide sequence ID" value="XM_047922203.1"/>
</dbReference>
<dbReference type="GeneID" id="72002935"/>
<comment type="caution">
    <text evidence="7">The sequence shown here is derived from an EMBL/GenBank/DDBJ whole genome shotgun (WGS) entry which is preliminary data.</text>
</comment>
<feature type="compositionally biased region" description="Basic and acidic residues" evidence="5">
    <location>
        <begin position="686"/>
        <end position="698"/>
    </location>
</feature>
<name>A0ABQ8KYT0_9APHY</name>
<dbReference type="InterPro" id="IPR036236">
    <property type="entry name" value="Znf_C2H2_sf"/>
</dbReference>
<dbReference type="EMBL" id="JADCUA010000001">
    <property type="protein sequence ID" value="KAH9844198.1"/>
    <property type="molecule type" value="Genomic_DNA"/>
</dbReference>
<evidence type="ECO:0000256" key="5">
    <source>
        <dbReference type="SAM" id="MobiDB-lite"/>
    </source>
</evidence>
<evidence type="ECO:0000313" key="7">
    <source>
        <dbReference type="EMBL" id="KAH9844198.1"/>
    </source>
</evidence>